<feature type="region of interest" description="Disordered" evidence="1">
    <location>
        <begin position="1"/>
        <end position="23"/>
    </location>
</feature>
<dbReference type="OrthoDB" id="9780267at2"/>
<dbReference type="KEGG" id="pla:Plav_3078"/>
<dbReference type="eggNOG" id="COG2928">
    <property type="taxonomic scope" value="Bacteria"/>
</dbReference>
<dbReference type="AlphaFoldDB" id="A7HXQ2"/>
<reference evidence="3 4" key="1">
    <citation type="journal article" date="2011" name="Stand. Genomic Sci.">
        <title>Complete genome sequence of Parvibaculum lavamentivorans type strain (DS-1(T)).</title>
        <authorList>
            <person name="Schleheck D."/>
            <person name="Weiss M."/>
            <person name="Pitluck S."/>
            <person name="Bruce D."/>
            <person name="Land M.L."/>
            <person name="Han S."/>
            <person name="Saunders E."/>
            <person name="Tapia R."/>
            <person name="Detter C."/>
            <person name="Brettin T."/>
            <person name="Han J."/>
            <person name="Woyke T."/>
            <person name="Goodwin L."/>
            <person name="Pennacchio L."/>
            <person name="Nolan M."/>
            <person name="Cook A.M."/>
            <person name="Kjelleberg S."/>
            <person name="Thomas T."/>
        </authorList>
    </citation>
    <scope>NUCLEOTIDE SEQUENCE [LARGE SCALE GENOMIC DNA]</scope>
    <source>
        <strain evidence="4">DS-1 / DSM 13023 / NCIMB 13966</strain>
    </source>
</reference>
<protein>
    <recommendedName>
        <fullName evidence="5">DUF502 domain-containing protein</fullName>
    </recommendedName>
</protein>
<name>A7HXQ2_PARL1</name>
<gene>
    <name evidence="3" type="ordered locus">Plav_3078</name>
</gene>
<dbReference type="Proteomes" id="UP000006377">
    <property type="component" value="Chromosome"/>
</dbReference>
<dbReference type="Pfam" id="PF04367">
    <property type="entry name" value="DUF502"/>
    <property type="match status" value="1"/>
</dbReference>
<keyword evidence="2" id="KW-0472">Membrane</keyword>
<proteinExistence type="predicted"/>
<dbReference type="STRING" id="402881.Plav_3078"/>
<dbReference type="PANTHER" id="PTHR31876">
    <property type="entry name" value="COV-LIKE PROTEIN 1"/>
    <property type="match status" value="1"/>
</dbReference>
<dbReference type="PANTHER" id="PTHR31876:SF26">
    <property type="entry name" value="PROTEIN LIKE COV 2"/>
    <property type="match status" value="1"/>
</dbReference>
<keyword evidence="2" id="KW-1133">Transmembrane helix</keyword>
<feature type="transmembrane region" description="Helical" evidence="2">
    <location>
        <begin position="84"/>
        <end position="109"/>
    </location>
</feature>
<dbReference type="EMBL" id="CP000774">
    <property type="protein sequence ID" value="ABS64685.1"/>
    <property type="molecule type" value="Genomic_DNA"/>
</dbReference>
<organism evidence="3 4">
    <name type="scientific">Parvibaculum lavamentivorans (strain DS-1 / DSM 13023 / NCIMB 13966)</name>
    <dbReference type="NCBI Taxonomy" id="402881"/>
    <lineage>
        <taxon>Bacteria</taxon>
        <taxon>Pseudomonadati</taxon>
        <taxon>Pseudomonadota</taxon>
        <taxon>Alphaproteobacteria</taxon>
        <taxon>Hyphomicrobiales</taxon>
        <taxon>Parvibaculaceae</taxon>
        <taxon>Parvibaculum</taxon>
    </lineage>
</organism>
<dbReference type="InterPro" id="IPR007462">
    <property type="entry name" value="COV1-like"/>
</dbReference>
<evidence type="ECO:0000313" key="4">
    <source>
        <dbReference type="Proteomes" id="UP000006377"/>
    </source>
</evidence>
<dbReference type="RefSeq" id="WP_012112007.1">
    <property type="nucleotide sequence ID" value="NC_009719.1"/>
</dbReference>
<evidence type="ECO:0008006" key="5">
    <source>
        <dbReference type="Google" id="ProtNLM"/>
    </source>
</evidence>
<evidence type="ECO:0000256" key="1">
    <source>
        <dbReference type="SAM" id="MobiDB-lite"/>
    </source>
</evidence>
<evidence type="ECO:0000313" key="3">
    <source>
        <dbReference type="EMBL" id="ABS64685.1"/>
    </source>
</evidence>
<sequence length="249" mass="27591">MSDQQSEDPERPGTEPHLILPGKPSRFTTRIRNYFFTGLVVAAPIGLTIWITSWFIDLVDTWFTPLIPDRYQPDNYLPFDIPGLGLIIAFVLLTLLGALTANFFGRAVLNFGERMVARMPVVRSIYGALKQIFETVISQSNASFREVGLIEYPRKGIFCIVFITTQTSGELVDRTGHELVSVFLPTTPNPTSGFLLFVPREDVQVLDMTIEEGAKLIISAGLVEPSRKIATEPAEKVAVSNSSVTSPRT</sequence>
<feature type="transmembrane region" description="Helical" evidence="2">
    <location>
        <begin position="34"/>
        <end position="56"/>
    </location>
</feature>
<keyword evidence="2" id="KW-0812">Transmembrane</keyword>
<evidence type="ECO:0000256" key="2">
    <source>
        <dbReference type="SAM" id="Phobius"/>
    </source>
</evidence>
<dbReference type="HOGENOM" id="CLU_068050_1_1_5"/>
<accession>A7HXQ2</accession>
<keyword evidence="4" id="KW-1185">Reference proteome</keyword>